<dbReference type="Gene3D" id="1.10.10.10">
    <property type="entry name" value="Winged helix-like DNA-binding domain superfamily/Winged helix DNA-binding domain"/>
    <property type="match status" value="1"/>
</dbReference>
<dbReference type="EMBL" id="JACIJH010000011">
    <property type="protein sequence ID" value="MBB5707666.1"/>
    <property type="molecule type" value="Genomic_DNA"/>
</dbReference>
<accession>A0A7W9B7H8</accession>
<dbReference type="RefSeq" id="WP_184099751.1">
    <property type="nucleotide sequence ID" value="NZ_JACIJH010000011.1"/>
</dbReference>
<evidence type="ECO:0000313" key="2">
    <source>
        <dbReference type="Proteomes" id="UP000537161"/>
    </source>
</evidence>
<dbReference type="SUPFAM" id="SSF46785">
    <property type="entry name" value="Winged helix' DNA-binding domain"/>
    <property type="match status" value="1"/>
</dbReference>
<evidence type="ECO:0000313" key="1">
    <source>
        <dbReference type="EMBL" id="MBB5707666.1"/>
    </source>
</evidence>
<comment type="caution">
    <text evidence="1">The sequence shown here is derived from an EMBL/GenBank/DDBJ whole genome shotgun (WGS) entry which is preliminary data.</text>
</comment>
<dbReference type="AlphaFoldDB" id="A0A7W9B7H8"/>
<dbReference type="InterPro" id="IPR036390">
    <property type="entry name" value="WH_DNA-bd_sf"/>
</dbReference>
<reference evidence="1 2" key="1">
    <citation type="submission" date="2020-08" db="EMBL/GenBank/DDBJ databases">
        <title>Genomic Encyclopedia of Type Strains, Phase IV (KMG-IV): sequencing the most valuable type-strain genomes for metagenomic binning, comparative biology and taxonomic classification.</title>
        <authorList>
            <person name="Goeker M."/>
        </authorList>
    </citation>
    <scope>NUCLEOTIDE SEQUENCE [LARGE SCALE GENOMIC DNA]</scope>
    <source>
        <strain evidence="1 2">DSM 27163</strain>
    </source>
</reference>
<sequence length="136" mass="15546">MTDWIGFAEPPSNRQQAIASAGRKLGPEARARLAREWIWKRRHREHFFPSEIFADPAWDMLLDLYAAHYEGETVTISSLCIAGSVPTTTALRWVGVMSDRGWFIRTKDRKDGRRAFVRLSDRAISQLDAYFDTASA</sequence>
<keyword evidence="2" id="KW-1185">Reference proteome</keyword>
<organism evidence="1 2">
    <name type="scientific">Sphingopyxis panaciterrulae</name>
    <dbReference type="NCBI Taxonomy" id="462372"/>
    <lineage>
        <taxon>Bacteria</taxon>
        <taxon>Pseudomonadati</taxon>
        <taxon>Pseudomonadota</taxon>
        <taxon>Alphaproteobacteria</taxon>
        <taxon>Sphingomonadales</taxon>
        <taxon>Sphingomonadaceae</taxon>
        <taxon>Sphingopyxis</taxon>
    </lineage>
</organism>
<proteinExistence type="predicted"/>
<protein>
    <recommendedName>
        <fullName evidence="3">HTH marR-type domain-containing protein</fullName>
    </recommendedName>
</protein>
<evidence type="ECO:0008006" key="3">
    <source>
        <dbReference type="Google" id="ProtNLM"/>
    </source>
</evidence>
<name>A0A7W9B7H8_9SPHN</name>
<gene>
    <name evidence="1" type="ORF">FHR21_003033</name>
</gene>
<dbReference type="Proteomes" id="UP000537161">
    <property type="component" value="Unassembled WGS sequence"/>
</dbReference>
<dbReference type="InterPro" id="IPR036388">
    <property type="entry name" value="WH-like_DNA-bd_sf"/>
</dbReference>